<evidence type="ECO:0000313" key="13">
    <source>
        <dbReference type="Proteomes" id="UP001165090"/>
    </source>
</evidence>
<proteinExistence type="inferred from homology"/>
<keyword evidence="5 11" id="KW-0812">Transmembrane</keyword>
<dbReference type="Pfam" id="PF10510">
    <property type="entry name" value="PIG-S"/>
    <property type="match status" value="2"/>
</dbReference>
<evidence type="ECO:0000256" key="11">
    <source>
        <dbReference type="SAM" id="Phobius"/>
    </source>
</evidence>
<evidence type="ECO:0000256" key="1">
    <source>
        <dbReference type="ARBA" id="ARBA00004477"/>
    </source>
</evidence>
<evidence type="ECO:0000256" key="4">
    <source>
        <dbReference type="ARBA" id="ARBA00022502"/>
    </source>
</evidence>
<keyword evidence="6" id="KW-0256">Endoplasmic reticulum</keyword>
<dbReference type="Proteomes" id="UP001165090">
    <property type="component" value="Unassembled WGS sequence"/>
</dbReference>
<keyword evidence="13" id="KW-1185">Reference proteome</keyword>
<evidence type="ECO:0000256" key="3">
    <source>
        <dbReference type="ARBA" id="ARBA00005316"/>
    </source>
</evidence>
<keyword evidence="9" id="KW-0325">Glycoprotein</keyword>
<feature type="compositionally biased region" description="Low complexity" evidence="10">
    <location>
        <begin position="144"/>
        <end position="159"/>
    </location>
</feature>
<comment type="subcellular location">
    <subcellularLocation>
        <location evidence="1">Endoplasmic reticulum membrane</location>
        <topology evidence="1">Multi-pass membrane protein</topology>
    </subcellularLocation>
</comment>
<keyword evidence="8 11" id="KW-0472">Membrane</keyword>
<dbReference type="InterPro" id="IPR019540">
    <property type="entry name" value="PtdIno-glycan_biosynth_class_S"/>
</dbReference>
<comment type="pathway">
    <text evidence="2">Glycolipid biosynthesis; glycosylphosphatidylinositol-anchor biosynthesis.</text>
</comment>
<organism evidence="12 13">
    <name type="scientific">Volvox africanus</name>
    <dbReference type="NCBI Taxonomy" id="51714"/>
    <lineage>
        <taxon>Eukaryota</taxon>
        <taxon>Viridiplantae</taxon>
        <taxon>Chlorophyta</taxon>
        <taxon>core chlorophytes</taxon>
        <taxon>Chlorophyceae</taxon>
        <taxon>CS clade</taxon>
        <taxon>Chlamydomonadales</taxon>
        <taxon>Volvocaceae</taxon>
        <taxon>Volvox</taxon>
    </lineage>
</organism>
<evidence type="ECO:0000313" key="12">
    <source>
        <dbReference type="EMBL" id="GLI64739.1"/>
    </source>
</evidence>
<reference evidence="12 13" key="1">
    <citation type="journal article" date="2023" name="IScience">
        <title>Expanded male sex-determining region conserved during the evolution of homothallism in the green alga Volvox.</title>
        <authorList>
            <person name="Yamamoto K."/>
            <person name="Matsuzaki R."/>
            <person name="Mahakham W."/>
            <person name="Heman W."/>
            <person name="Sekimoto H."/>
            <person name="Kawachi M."/>
            <person name="Minakuchi Y."/>
            <person name="Toyoda A."/>
            <person name="Nozaki H."/>
        </authorList>
    </citation>
    <scope>NUCLEOTIDE SEQUENCE [LARGE SCALE GENOMIC DNA]</scope>
    <source>
        <strain evidence="12 13">NIES-4468</strain>
    </source>
</reference>
<evidence type="ECO:0000256" key="8">
    <source>
        <dbReference type="ARBA" id="ARBA00023136"/>
    </source>
</evidence>
<dbReference type="EMBL" id="BSDZ01000020">
    <property type="protein sequence ID" value="GLI64739.1"/>
    <property type="molecule type" value="Genomic_DNA"/>
</dbReference>
<evidence type="ECO:0000256" key="10">
    <source>
        <dbReference type="SAM" id="MobiDB-lite"/>
    </source>
</evidence>
<evidence type="ECO:0000256" key="5">
    <source>
        <dbReference type="ARBA" id="ARBA00022692"/>
    </source>
</evidence>
<accession>A0ABQ5S4M3</accession>
<feature type="region of interest" description="Disordered" evidence="10">
    <location>
        <begin position="139"/>
        <end position="165"/>
    </location>
</feature>
<dbReference type="PANTHER" id="PTHR21072">
    <property type="entry name" value="GPI TRANSAMIDASE COMPONENT PIG-S"/>
    <property type="match status" value="1"/>
</dbReference>
<comment type="similarity">
    <text evidence="3">Belongs to the PIGS family.</text>
</comment>
<evidence type="ECO:0000256" key="6">
    <source>
        <dbReference type="ARBA" id="ARBA00022824"/>
    </source>
</evidence>
<keyword evidence="7 11" id="KW-1133">Transmembrane helix</keyword>
<feature type="transmembrane region" description="Helical" evidence="11">
    <location>
        <begin position="25"/>
        <end position="44"/>
    </location>
</feature>
<dbReference type="PANTHER" id="PTHR21072:SF13">
    <property type="entry name" value="GPI TRANSAMIDASE COMPONENT PIG-S"/>
    <property type="match status" value="1"/>
</dbReference>
<evidence type="ECO:0008006" key="14">
    <source>
        <dbReference type="Google" id="ProtNLM"/>
    </source>
</evidence>
<evidence type="ECO:0000256" key="9">
    <source>
        <dbReference type="ARBA" id="ARBA00023180"/>
    </source>
</evidence>
<keyword evidence="4" id="KW-0337">GPI-anchor biosynthesis</keyword>
<gene>
    <name evidence="12" type="ORF">VaNZ11_008106</name>
</gene>
<name>A0ABQ5S4M3_9CHLO</name>
<sequence length="589" mass="61483">MGRSVANIRDSGPVDAHPGPAKRRFWSVATLGAYIFCIALPLTYNAVRVPRVALPHSEIDRLSAALADPVAAALPSTITAYLVCPGHGYSCLEHQQLSGYAEQLGLAVLMEAGLNPEQAPLMIRVLLDAPGRCSASSWIPPGQASRRAANKRPSAAAAASGGGGGSSCLDLVTSPDLHRVVTGGQDRDFDDWAAAQLAGQDRPGNYHVFVVPDPWLAASELPYGSVGRRRMAFVRHPAAHAPTHGSVIRLIALLAAPAFATELGAPSAVGGGAAGPSYEADPDAGQPLPVSAAAQLHLSFSLCNAHPSPGGGPHDAGVSGQGAGGARASSAFTWRFSEFESQFVTPLKQVLSPAARVTVSSQVLYFTPGRVNGTWDARQGAFVLPYNQLPFFVDSSWPLDPGRTGLPASAATSANPSAAAPAVGSVSLLSALRTGLAPWEVDALVRRRVREDAVGAASTLAALTRLVREVPTMVVPGHVGTRVRDAVGALQRALQFAVQGLYEEASRAAQEARSWAEAAFSDPALSSRLSVPDAHLIGVYLPFCLPAALPLFQTLLQEVRKRRGRRRGEVAVTVQDRDGTCKCGTSSSS</sequence>
<evidence type="ECO:0000256" key="2">
    <source>
        <dbReference type="ARBA" id="ARBA00004687"/>
    </source>
</evidence>
<feature type="transmembrane region" description="Helical" evidence="11">
    <location>
        <begin position="537"/>
        <end position="556"/>
    </location>
</feature>
<protein>
    <recommendedName>
        <fullName evidence="14">GPI transamidase component PIG-S</fullName>
    </recommendedName>
</protein>
<comment type="caution">
    <text evidence="12">The sequence shown here is derived from an EMBL/GenBank/DDBJ whole genome shotgun (WGS) entry which is preliminary data.</text>
</comment>
<evidence type="ECO:0000256" key="7">
    <source>
        <dbReference type="ARBA" id="ARBA00022989"/>
    </source>
</evidence>